<dbReference type="Gene3D" id="3.40.30.10">
    <property type="entry name" value="Glutaredoxin"/>
    <property type="match status" value="1"/>
</dbReference>
<keyword evidence="3" id="KW-1185">Reference proteome</keyword>
<sequence length="252" mass="28326">MECGQPGGSAMEGMQADKFKSRMHSLAYGEAMAAAARDYKKEVLAEENARPAAMREVDIDDLLDDPELERLHSERIAAMQKEAEKRVVLERKGHGEYQEVQEGEFIEAVTNADKCVCHFFHRDFERCKLLDKHLQVLARKHFGTRFIKLSAPDAPFFTVKLQVKVLPTLIMFANGVATERTVGFDEFGGKDDFTIAAVEAKLRQAGMVPKPQVRALDSDEDEPDAWKGPKNLRQSSHSRAKHTASDEDSDFD</sequence>
<evidence type="ECO:0000256" key="1">
    <source>
        <dbReference type="SAM" id="MobiDB-lite"/>
    </source>
</evidence>
<dbReference type="EMBL" id="JALJOV010000134">
    <property type="protein sequence ID" value="KAK9866786.1"/>
    <property type="molecule type" value="Genomic_DNA"/>
</dbReference>
<dbReference type="PANTHER" id="PTHR21148">
    <property type="entry name" value="THIOREDOXIN DOMAIN-CONTAINING PROTEIN 9"/>
    <property type="match status" value="1"/>
</dbReference>
<evidence type="ECO:0000313" key="2">
    <source>
        <dbReference type="EMBL" id="KAK9866786.1"/>
    </source>
</evidence>
<gene>
    <name evidence="2" type="ORF">WJX84_006494</name>
</gene>
<comment type="caution">
    <text evidence="2">The sequence shown here is derived from an EMBL/GenBank/DDBJ whole genome shotgun (WGS) entry which is preliminary data.</text>
</comment>
<organism evidence="2 3">
    <name type="scientific">Apatococcus fuscideae</name>
    <dbReference type="NCBI Taxonomy" id="2026836"/>
    <lineage>
        <taxon>Eukaryota</taxon>
        <taxon>Viridiplantae</taxon>
        <taxon>Chlorophyta</taxon>
        <taxon>core chlorophytes</taxon>
        <taxon>Trebouxiophyceae</taxon>
        <taxon>Chlorellales</taxon>
        <taxon>Chlorellaceae</taxon>
        <taxon>Apatococcus</taxon>
    </lineage>
</organism>
<dbReference type="InterPro" id="IPR036249">
    <property type="entry name" value="Thioredoxin-like_sf"/>
</dbReference>
<accession>A0AAW1TAF9</accession>
<feature type="region of interest" description="Disordered" evidence="1">
    <location>
        <begin position="209"/>
        <end position="252"/>
    </location>
</feature>
<dbReference type="Proteomes" id="UP001485043">
    <property type="component" value="Unassembled WGS sequence"/>
</dbReference>
<dbReference type="SUPFAM" id="SSF52833">
    <property type="entry name" value="Thioredoxin-like"/>
    <property type="match status" value="1"/>
</dbReference>
<evidence type="ECO:0000313" key="3">
    <source>
        <dbReference type="Proteomes" id="UP001485043"/>
    </source>
</evidence>
<evidence type="ECO:0008006" key="4">
    <source>
        <dbReference type="Google" id="ProtNLM"/>
    </source>
</evidence>
<name>A0AAW1TAF9_9CHLO</name>
<reference evidence="2 3" key="1">
    <citation type="journal article" date="2024" name="Nat. Commun.">
        <title>Phylogenomics reveals the evolutionary origins of lichenization in chlorophyte algae.</title>
        <authorList>
            <person name="Puginier C."/>
            <person name="Libourel C."/>
            <person name="Otte J."/>
            <person name="Skaloud P."/>
            <person name="Haon M."/>
            <person name="Grisel S."/>
            <person name="Petersen M."/>
            <person name="Berrin J.G."/>
            <person name="Delaux P.M."/>
            <person name="Dal Grande F."/>
            <person name="Keller J."/>
        </authorList>
    </citation>
    <scope>NUCLEOTIDE SEQUENCE [LARGE SCALE GENOMIC DNA]</scope>
    <source>
        <strain evidence="2 3">SAG 2523</strain>
    </source>
</reference>
<dbReference type="CDD" id="cd02989">
    <property type="entry name" value="Phd_like_TxnDC9"/>
    <property type="match status" value="1"/>
</dbReference>
<dbReference type="AlphaFoldDB" id="A0AAW1TAF9"/>
<proteinExistence type="predicted"/>
<protein>
    <recommendedName>
        <fullName evidence="4">Thioredoxin domain-containing protein</fullName>
    </recommendedName>
</protein>